<dbReference type="GO" id="GO:0046872">
    <property type="term" value="F:metal ion binding"/>
    <property type="evidence" value="ECO:0007669"/>
    <property type="project" value="UniProtKB-KW"/>
</dbReference>
<evidence type="ECO:0000256" key="6">
    <source>
        <dbReference type="ARBA" id="ARBA00023993"/>
    </source>
</evidence>
<evidence type="ECO:0000256" key="1">
    <source>
        <dbReference type="ARBA" id="ARBA00001911"/>
    </source>
</evidence>
<dbReference type="EMBL" id="JACHIW010000002">
    <property type="protein sequence ID" value="MBB5159612.1"/>
    <property type="molecule type" value="Genomic_DNA"/>
</dbReference>
<dbReference type="PANTHER" id="PTHR43622">
    <property type="entry name" value="3-DEHYDROQUINATE SYNTHASE"/>
    <property type="match status" value="1"/>
</dbReference>
<protein>
    <recommendedName>
        <fullName evidence="8">2-epi-5-epi-valiolone synthase</fullName>
        <ecNumber evidence="7">4.2.3.152</ecNumber>
    </recommendedName>
</protein>
<feature type="compositionally biased region" description="Basic and acidic residues" evidence="9">
    <location>
        <begin position="402"/>
        <end position="415"/>
    </location>
</feature>
<dbReference type="InterPro" id="IPR035872">
    <property type="entry name" value="EEVS-like"/>
</dbReference>
<keyword evidence="2" id="KW-0479">Metal-binding</keyword>
<dbReference type="Pfam" id="PF01761">
    <property type="entry name" value="DHQ_synthase"/>
    <property type="match status" value="1"/>
</dbReference>
<dbReference type="Pfam" id="PF24621">
    <property type="entry name" value="DHQS_C"/>
    <property type="match status" value="1"/>
</dbReference>
<dbReference type="GO" id="GO:0017000">
    <property type="term" value="P:antibiotic biosynthetic process"/>
    <property type="evidence" value="ECO:0007669"/>
    <property type="project" value="InterPro"/>
</dbReference>
<keyword evidence="3" id="KW-0547">Nucleotide-binding</keyword>
<dbReference type="Gene3D" id="1.20.1090.10">
    <property type="entry name" value="Dehydroquinate synthase-like - alpha domain"/>
    <property type="match status" value="1"/>
</dbReference>
<evidence type="ECO:0000259" key="11">
    <source>
        <dbReference type="Pfam" id="PF24621"/>
    </source>
</evidence>
<dbReference type="Proteomes" id="UP000584374">
    <property type="component" value="Unassembled WGS sequence"/>
</dbReference>
<dbReference type="InterPro" id="IPR050071">
    <property type="entry name" value="Dehydroquinate_synthase"/>
</dbReference>
<reference evidence="12 13" key="1">
    <citation type="submission" date="2020-08" db="EMBL/GenBank/DDBJ databases">
        <title>Sequencing the genomes of 1000 actinobacteria strains.</title>
        <authorList>
            <person name="Klenk H.-P."/>
        </authorList>
    </citation>
    <scope>NUCLEOTIDE SEQUENCE [LARGE SCALE GENOMIC DNA]</scope>
    <source>
        <strain evidence="12 13">DSM 45584</strain>
    </source>
</reference>
<dbReference type="EC" id="4.2.3.152" evidence="7"/>
<evidence type="ECO:0000256" key="2">
    <source>
        <dbReference type="ARBA" id="ARBA00022723"/>
    </source>
</evidence>
<evidence type="ECO:0000256" key="5">
    <source>
        <dbReference type="ARBA" id="ARBA00023239"/>
    </source>
</evidence>
<proteinExistence type="predicted"/>
<dbReference type="SUPFAM" id="SSF56796">
    <property type="entry name" value="Dehydroquinate synthase-like"/>
    <property type="match status" value="1"/>
</dbReference>
<feature type="domain" description="3-dehydroquinate synthase N-terminal" evidence="10">
    <location>
        <begin position="83"/>
        <end position="196"/>
    </location>
</feature>
<evidence type="ECO:0000256" key="8">
    <source>
        <dbReference type="ARBA" id="ARBA00024092"/>
    </source>
</evidence>
<feature type="region of interest" description="Disordered" evidence="9">
    <location>
        <begin position="400"/>
        <end position="434"/>
    </location>
</feature>
<evidence type="ECO:0000256" key="9">
    <source>
        <dbReference type="SAM" id="MobiDB-lite"/>
    </source>
</evidence>
<dbReference type="AlphaFoldDB" id="A0A840QAP5"/>
<dbReference type="InterPro" id="IPR056179">
    <property type="entry name" value="DHQS_C"/>
</dbReference>
<dbReference type="InterPro" id="IPR030960">
    <property type="entry name" value="DHQS/DOIS_N"/>
</dbReference>
<dbReference type="RefSeq" id="WP_184732085.1">
    <property type="nucleotide sequence ID" value="NZ_JACHIW010000002.1"/>
</dbReference>
<evidence type="ECO:0000256" key="7">
    <source>
        <dbReference type="ARBA" id="ARBA00024060"/>
    </source>
</evidence>
<keyword evidence="5 12" id="KW-0456">Lyase</keyword>
<dbReference type="GO" id="GO:0003856">
    <property type="term" value="F:3-dehydroquinate synthase activity"/>
    <property type="evidence" value="ECO:0007669"/>
    <property type="project" value="TreeGrafter"/>
</dbReference>
<name>A0A840QAP5_9PSEU</name>
<evidence type="ECO:0000256" key="4">
    <source>
        <dbReference type="ARBA" id="ARBA00023027"/>
    </source>
</evidence>
<comment type="caution">
    <text evidence="12">The sequence shown here is derived from an EMBL/GenBank/DDBJ whole genome shotgun (WGS) entry which is preliminary data.</text>
</comment>
<comment type="cofactor">
    <cofactor evidence="1">
        <name>NAD(+)</name>
        <dbReference type="ChEBI" id="CHEBI:57540"/>
    </cofactor>
</comment>
<accession>A0A840QAP5</accession>
<evidence type="ECO:0000256" key="3">
    <source>
        <dbReference type="ARBA" id="ARBA00022741"/>
    </source>
</evidence>
<sequence length="434" mass="47149">MLTNGLQMDTAGSWVIKTSREVRYEIVETTGLLAPENPELGRLHDGQESKGKRLVVLDHAVDRLFGEQIRTYFTANDIAVDYLTLPAGDEHKTLAQVELIARRLNEIGTYRVGTPPIGIGGGVLQDVVGMAASLYRRGIPYIRVPTTLLSQIDGGVAAKTGVNHDGFRNRLGTYAPPPRTLIDRRLIATLPERQVRSGLGEALKMALIKDPVLFEVIERYGKSLVAERLQDSSPETSVDQPGRIVTHRAIAGMAEELENNLWETELRRIVDYGHTFSPIIEMRALPELLHGEAVAMDCVFSAVLAANRGMLSDDELGRVVSATCGIGLAPSHPMFCDADLLHQALTDSVRHRNSDQHLTLMNGIGSTIFVNDLTYSEIKRAAAQMSDLLDVQPDCLTAQASDEAHVEVPRARDASDASVGNPDASGATSSASTK</sequence>
<keyword evidence="4" id="KW-0520">NAD</keyword>
<dbReference type="GO" id="GO:0000166">
    <property type="term" value="F:nucleotide binding"/>
    <property type="evidence" value="ECO:0007669"/>
    <property type="project" value="UniProtKB-KW"/>
</dbReference>
<gene>
    <name evidence="12" type="ORF">BJ970_007211</name>
</gene>
<dbReference type="CDD" id="cd08199">
    <property type="entry name" value="EEVS"/>
    <property type="match status" value="1"/>
</dbReference>
<comment type="catalytic activity">
    <reaction evidence="6">
        <text>D-sedoheptulose 7-phosphate = 2-epi-5-epi-valiolone + phosphate</text>
        <dbReference type="Rhea" id="RHEA:44184"/>
        <dbReference type="ChEBI" id="CHEBI:43474"/>
        <dbReference type="ChEBI" id="CHEBI:57483"/>
        <dbReference type="ChEBI" id="CHEBI:84187"/>
        <dbReference type="EC" id="4.2.3.152"/>
    </reaction>
</comment>
<evidence type="ECO:0000313" key="13">
    <source>
        <dbReference type="Proteomes" id="UP000584374"/>
    </source>
</evidence>
<dbReference type="PANTHER" id="PTHR43622:SF3">
    <property type="entry name" value="2-EPI-5-EPI-VALIOLONE SYNTHASE"/>
    <property type="match status" value="1"/>
</dbReference>
<organism evidence="12 13">
    <name type="scientific">Saccharopolyspora phatthalungensis</name>
    <dbReference type="NCBI Taxonomy" id="664693"/>
    <lineage>
        <taxon>Bacteria</taxon>
        <taxon>Bacillati</taxon>
        <taxon>Actinomycetota</taxon>
        <taxon>Actinomycetes</taxon>
        <taxon>Pseudonocardiales</taxon>
        <taxon>Pseudonocardiaceae</taxon>
        <taxon>Saccharopolyspora</taxon>
    </lineage>
</organism>
<keyword evidence="13" id="KW-1185">Reference proteome</keyword>
<feature type="domain" description="3-dehydroquinate synthase C-terminal" evidence="11">
    <location>
        <begin position="198"/>
        <end position="331"/>
    </location>
</feature>
<dbReference type="Gene3D" id="3.40.50.1970">
    <property type="match status" value="1"/>
</dbReference>
<evidence type="ECO:0000313" key="12">
    <source>
        <dbReference type="EMBL" id="MBB5159612.1"/>
    </source>
</evidence>
<evidence type="ECO:0000259" key="10">
    <source>
        <dbReference type="Pfam" id="PF01761"/>
    </source>
</evidence>